<proteinExistence type="evidence at transcript level"/>
<dbReference type="InterPro" id="IPR036880">
    <property type="entry name" value="Kunitz_BPTI_sf"/>
</dbReference>
<dbReference type="InterPro" id="IPR002223">
    <property type="entry name" value="Kunitz_BPTI"/>
</dbReference>
<accession>A0A023FRE3</accession>
<organism evidence="3">
    <name type="scientific">Amblyomma cajennense</name>
    <name type="common">Cayenne tick</name>
    <name type="synonym">Acarus cajennensis</name>
    <dbReference type="NCBI Taxonomy" id="34607"/>
    <lineage>
        <taxon>Eukaryota</taxon>
        <taxon>Metazoa</taxon>
        <taxon>Ecdysozoa</taxon>
        <taxon>Arthropoda</taxon>
        <taxon>Chelicerata</taxon>
        <taxon>Arachnida</taxon>
        <taxon>Acari</taxon>
        <taxon>Parasitiformes</taxon>
        <taxon>Ixodida</taxon>
        <taxon>Ixodoidea</taxon>
        <taxon>Ixodidae</taxon>
        <taxon>Amblyomminae</taxon>
        <taxon>Amblyomma</taxon>
    </lineage>
</organism>
<feature type="domain" description="BPTI/Kunitz inhibitor" evidence="2">
    <location>
        <begin position="26"/>
        <end position="83"/>
    </location>
</feature>
<dbReference type="SUPFAM" id="SSF57362">
    <property type="entry name" value="BPTI-like"/>
    <property type="match status" value="2"/>
</dbReference>
<dbReference type="GO" id="GO:0004867">
    <property type="term" value="F:serine-type endopeptidase inhibitor activity"/>
    <property type="evidence" value="ECO:0007669"/>
    <property type="project" value="InterPro"/>
</dbReference>
<sequence length="155" mass="17529">MQLLTLFALLCLLGSTLTDATLPRRCRQQVKEAKGSCYNGKGPIKRFGYYPFAKKCHEFWESGCLETPNQNSFANLTECLTTCNPTSKCLKTPIKHTKLLSLKKSFVFDIKNMKCVQEKTLLRPGIGPDINRFLKKEDCTRQCEPDLIQDITSSG</sequence>
<feature type="chain" id="PRO_5001517327" evidence="1">
    <location>
        <begin position="19"/>
        <end position="155"/>
    </location>
</feature>
<reference evidence="3" key="1">
    <citation type="submission" date="2014-03" db="EMBL/GenBank/DDBJ databases">
        <title>The sialotranscriptome of Amblyomma triste, Amblyomma parvum and Amblyomma cajennense ticks, uncovered by 454-based RNA-seq.</title>
        <authorList>
            <person name="Garcia G.R."/>
            <person name="Gardinassi L.G."/>
            <person name="Ribeiro J.M."/>
            <person name="Anatriello E."/>
            <person name="Ferreira B.R."/>
            <person name="Moreira H.N."/>
            <person name="Mafra C."/>
            <person name="Olegario M.M."/>
            <person name="Szabo P.J."/>
            <person name="Miranda-Santos I.K."/>
            <person name="Maruyama S.R."/>
        </authorList>
    </citation>
    <scope>NUCLEOTIDE SEQUENCE</scope>
    <source>
        <strain evidence="3">Uberlandia</strain>
        <tissue evidence="3">Salivary glands</tissue>
    </source>
</reference>
<feature type="signal peptide" evidence="1">
    <location>
        <begin position="1"/>
        <end position="18"/>
    </location>
</feature>
<keyword evidence="1" id="KW-0732">Signal</keyword>
<name>A0A023FRE3_AMBCJ</name>
<protein>
    <submittedName>
        <fullName evidence="3">Putative tick kunitz 1</fullName>
    </submittedName>
</protein>
<dbReference type="Pfam" id="PF00014">
    <property type="entry name" value="Kunitz_BPTI"/>
    <property type="match status" value="1"/>
</dbReference>
<dbReference type="EMBL" id="GBBK01000568">
    <property type="protein sequence ID" value="JAC23914.1"/>
    <property type="molecule type" value="mRNA"/>
</dbReference>
<dbReference type="SMART" id="SM00131">
    <property type="entry name" value="KU"/>
    <property type="match status" value="1"/>
</dbReference>
<dbReference type="AlphaFoldDB" id="A0A023FRE3"/>
<evidence type="ECO:0000259" key="2">
    <source>
        <dbReference type="PROSITE" id="PS50279"/>
    </source>
</evidence>
<dbReference type="Gene3D" id="4.10.410.10">
    <property type="entry name" value="Pancreatic trypsin inhibitor Kunitz domain"/>
    <property type="match status" value="2"/>
</dbReference>
<evidence type="ECO:0000256" key="1">
    <source>
        <dbReference type="SAM" id="SignalP"/>
    </source>
</evidence>
<dbReference type="PROSITE" id="PS50279">
    <property type="entry name" value="BPTI_KUNITZ_2"/>
    <property type="match status" value="1"/>
</dbReference>
<evidence type="ECO:0000313" key="3">
    <source>
        <dbReference type="EMBL" id="JAC23914.1"/>
    </source>
</evidence>
<dbReference type="CDD" id="cd00109">
    <property type="entry name" value="Kunitz-type"/>
    <property type="match status" value="1"/>
</dbReference>